<dbReference type="HAMAP" id="MF_00758">
    <property type="entry name" value="UPF0301"/>
    <property type="match status" value="1"/>
</dbReference>
<evidence type="ECO:0000313" key="4">
    <source>
        <dbReference type="Proteomes" id="UP000063965"/>
    </source>
</evidence>
<dbReference type="RefSeq" id="WP_048875733.1">
    <property type="nucleotide sequence ID" value="NZ_CP011126.1"/>
</dbReference>
<comment type="similarity">
    <text evidence="1 2">Belongs to the UPF0301 (AlgH) family.</text>
</comment>
<dbReference type="Pfam" id="PF02622">
    <property type="entry name" value="DUF179"/>
    <property type="match status" value="1"/>
</dbReference>
<evidence type="ECO:0000256" key="1">
    <source>
        <dbReference type="ARBA" id="ARBA00009600"/>
    </source>
</evidence>
<dbReference type="NCBIfam" id="NF001266">
    <property type="entry name" value="PRK00228.1-1"/>
    <property type="match status" value="1"/>
</dbReference>
<dbReference type="EMBL" id="CP011126">
    <property type="protein sequence ID" value="AKQ34039.1"/>
    <property type="molecule type" value="Genomic_DNA"/>
</dbReference>
<name>A0ABM5UVT1_9COXI</name>
<protein>
    <recommendedName>
        <fullName evidence="2">UPF0301 protein CleRT_15920</fullName>
    </recommendedName>
</protein>
<dbReference type="Gene3D" id="3.40.1740.10">
    <property type="entry name" value="VC0467-like"/>
    <property type="match status" value="1"/>
</dbReference>
<dbReference type="SUPFAM" id="SSF143456">
    <property type="entry name" value="VC0467-like"/>
    <property type="match status" value="1"/>
</dbReference>
<evidence type="ECO:0000256" key="2">
    <source>
        <dbReference type="HAMAP-Rule" id="MF_00758"/>
    </source>
</evidence>
<sequence length="183" mass="20630">MLKTNFLSNYFLVAMPQLNDFNFTQSVVYISEYDDKGALGIIINKPLQQVTLSNVLEYLNIKLTVSNIGELPILMGGPINQENGFIIYEKQAKNKKVQLSVSASKEKLEDIANNKGPDNFLVALGYAGWEAGQLEQEISRNDWLIVPYNRIILFETPLKQRWQKAASLIGIDIKRLSDQVGHA</sequence>
<organism evidence="3 4">
    <name type="scientific">Candidatus Coxiella mudrowiae</name>
    <dbReference type="NCBI Taxonomy" id="2054173"/>
    <lineage>
        <taxon>Bacteria</taxon>
        <taxon>Pseudomonadati</taxon>
        <taxon>Pseudomonadota</taxon>
        <taxon>Gammaproteobacteria</taxon>
        <taxon>Legionellales</taxon>
        <taxon>Coxiellaceae</taxon>
        <taxon>Coxiella</taxon>
    </lineage>
</organism>
<dbReference type="Proteomes" id="UP000063965">
    <property type="component" value="Chromosome"/>
</dbReference>
<keyword evidence="4" id="KW-1185">Reference proteome</keyword>
<dbReference type="PANTHER" id="PTHR30327">
    <property type="entry name" value="UNCHARACTERIZED PROTEIN YQGE"/>
    <property type="match status" value="1"/>
</dbReference>
<proteinExistence type="inferred from homology"/>
<dbReference type="PANTHER" id="PTHR30327:SF1">
    <property type="entry name" value="UPF0301 PROTEIN YQGE"/>
    <property type="match status" value="1"/>
</dbReference>
<dbReference type="InterPro" id="IPR003774">
    <property type="entry name" value="AlgH-like"/>
</dbReference>
<reference evidence="3 4" key="1">
    <citation type="journal article" date="2015" name="Genome Biol. Evol.">
        <title>Distinctive Genome Reduction Rates Revealed by Genomic Analyses of Two Coxiella-Like Endosymbionts in Ticks.</title>
        <authorList>
            <person name="Gottlieb Y."/>
            <person name="Lalzar I."/>
            <person name="Klasson L."/>
        </authorList>
    </citation>
    <scope>NUCLEOTIDE SEQUENCE [LARGE SCALE GENOMIC DNA]</scope>
    <source>
        <strain evidence="3 4">CRt</strain>
    </source>
</reference>
<evidence type="ECO:0000313" key="3">
    <source>
        <dbReference type="EMBL" id="AKQ34039.1"/>
    </source>
</evidence>
<accession>A0ABM5UVT1</accession>
<gene>
    <name evidence="3" type="ORF">CleRT_15920</name>
</gene>